<reference evidence="7" key="1">
    <citation type="submission" date="2009-02" db="EMBL/GenBank/DDBJ databases">
        <authorList>
            <person name="Fulton L."/>
            <person name="Clifton S."/>
            <person name="Fulton B."/>
            <person name="Xu J."/>
            <person name="Minx P."/>
            <person name="Pepin K.H."/>
            <person name="Johnson M."/>
            <person name="Bhonagiri V."/>
            <person name="Nash W.E."/>
            <person name="Mardis E.R."/>
            <person name="Wilson R.K."/>
        </authorList>
    </citation>
    <scope>NUCLEOTIDE SEQUENCE [LARGE SCALE GENOMIC DNA]</scope>
    <source>
        <strain evidence="7">DSM 15053</strain>
    </source>
</reference>
<dbReference type="eggNOG" id="COG4129">
    <property type="taxonomic scope" value="Bacteria"/>
</dbReference>
<name>C0C5V2_9FIRM</name>
<dbReference type="GO" id="GO:0016020">
    <property type="term" value="C:membrane"/>
    <property type="evidence" value="ECO:0007669"/>
    <property type="project" value="UniProtKB-SubCell"/>
</dbReference>
<evidence type="ECO:0000256" key="5">
    <source>
        <dbReference type="SAM" id="Phobius"/>
    </source>
</evidence>
<feature type="transmembrane region" description="Helical" evidence="5">
    <location>
        <begin position="91"/>
        <end position="110"/>
    </location>
</feature>
<proteinExistence type="predicted"/>
<comment type="subcellular location">
    <subcellularLocation>
        <location evidence="1">Membrane</location>
        <topology evidence="1">Multi-pass membrane protein</topology>
    </subcellularLocation>
</comment>
<feature type="transmembrane region" description="Helical" evidence="5">
    <location>
        <begin position="142"/>
        <end position="159"/>
    </location>
</feature>
<feature type="transmembrane region" description="Helical" evidence="5">
    <location>
        <begin position="435"/>
        <end position="455"/>
    </location>
</feature>
<protein>
    <recommendedName>
        <fullName evidence="6">Integral membrane bound transporter domain-containing protein</fullName>
    </recommendedName>
</protein>
<dbReference type="HOGENOM" id="CLU_029333_0_0_9"/>
<comment type="caution">
    <text evidence="7">The sequence shown here is derived from an EMBL/GenBank/DDBJ whole genome shotgun (WGS) entry which is preliminary data.</text>
</comment>
<dbReference type="STRING" id="553973.CLOHYLEM_07489"/>
<feature type="transmembrane region" description="Helical" evidence="5">
    <location>
        <begin position="68"/>
        <end position="85"/>
    </location>
</feature>
<dbReference type="AlphaFoldDB" id="C0C5V2"/>
<keyword evidence="8" id="KW-1185">Reference proteome</keyword>
<dbReference type="Pfam" id="PF13515">
    <property type="entry name" value="FUSC_2"/>
    <property type="match status" value="1"/>
</dbReference>
<keyword evidence="2 5" id="KW-0812">Transmembrane</keyword>
<organism evidence="7 8">
    <name type="scientific">[Clostridium] hylemonae DSM 15053</name>
    <dbReference type="NCBI Taxonomy" id="553973"/>
    <lineage>
        <taxon>Bacteria</taxon>
        <taxon>Bacillati</taxon>
        <taxon>Bacillota</taxon>
        <taxon>Clostridia</taxon>
        <taxon>Lachnospirales</taxon>
        <taxon>Lachnospiraceae</taxon>
    </lineage>
</organism>
<gene>
    <name evidence="7" type="ORF">CLOHYLEM_07489</name>
</gene>
<dbReference type="EMBL" id="ABYI02000041">
    <property type="protein sequence ID" value="EEG72486.1"/>
    <property type="molecule type" value="Genomic_DNA"/>
</dbReference>
<dbReference type="Proteomes" id="UP000004893">
    <property type="component" value="Unassembled WGS sequence"/>
</dbReference>
<feature type="domain" description="Integral membrane bound transporter" evidence="6">
    <location>
        <begin position="354"/>
        <end position="479"/>
    </location>
</feature>
<accession>C0C5V2</accession>
<dbReference type="InterPro" id="IPR049453">
    <property type="entry name" value="Memb_transporter_dom"/>
</dbReference>
<sequence>MNIKNWDMPKITKDKVRFSTLNFLFIIAYVNIFQLVFGPENSITGVIFTIMMSASMVRDMTASPVKHLFVQAAVLVWMALAAYWVNTLSAPWSFTVNFITILIILYAFTYEYSSHMYFPYILSYLFLVYISPADAGQLPRRLLSMLTGAVSILLYQWFMGRNRAAETARDVLVQMIDDILLLIACKNRESSEPPSPADVHRSLSRLSQMVYERRRKVLCVSDAAFSMIAAGRGLEHLYLLVSELPDHLSLQNRSLLLHTETVLESFRAFLCQEAGHLPPREQCSFPSGSSGASEPFSRALLYIRGRMLHMTDPERRTHYRRTVLSLKVRLQAALGLSPVRAVYALRTALLLSFAALLVQFWALPHGRWLMFTLASVSLPYADDVPVKMKKRLTATLAGGLISVVIYSLIPSAAGRTAAMMLSGYISFYFTDYAQTFACSTVGALGGAVFMTAFGLPAVGHIFLIRLGYILAGIAAAFAVNCLLLPYTRKMATRHLWKKYRTVTELLADICRTDEADTQLYYHLVIQAYMMEEKLAQNAELEEWSGFPGLLRECREKVYQAHRTLAAKQNDAPAFEPGHLS</sequence>
<evidence type="ECO:0000259" key="6">
    <source>
        <dbReference type="Pfam" id="PF13515"/>
    </source>
</evidence>
<evidence type="ECO:0000313" key="7">
    <source>
        <dbReference type="EMBL" id="EEG72486.1"/>
    </source>
</evidence>
<feature type="transmembrane region" description="Helical" evidence="5">
    <location>
        <begin position="21"/>
        <end position="37"/>
    </location>
</feature>
<evidence type="ECO:0000256" key="2">
    <source>
        <dbReference type="ARBA" id="ARBA00022692"/>
    </source>
</evidence>
<evidence type="ECO:0000313" key="8">
    <source>
        <dbReference type="Proteomes" id="UP000004893"/>
    </source>
</evidence>
<evidence type="ECO:0000256" key="1">
    <source>
        <dbReference type="ARBA" id="ARBA00004141"/>
    </source>
</evidence>
<feature type="transmembrane region" description="Helical" evidence="5">
    <location>
        <begin position="343"/>
        <end position="363"/>
    </location>
</feature>
<dbReference type="eggNOG" id="COG5096">
    <property type="taxonomic scope" value="Bacteria"/>
</dbReference>
<evidence type="ECO:0000256" key="3">
    <source>
        <dbReference type="ARBA" id="ARBA00022989"/>
    </source>
</evidence>
<dbReference type="RefSeq" id="WP_006444834.1">
    <property type="nucleotide sequence ID" value="NZ_CP036524.1"/>
</dbReference>
<evidence type="ECO:0000256" key="4">
    <source>
        <dbReference type="ARBA" id="ARBA00023136"/>
    </source>
</evidence>
<feature type="transmembrane region" description="Helical" evidence="5">
    <location>
        <begin position="392"/>
        <end position="414"/>
    </location>
</feature>
<feature type="transmembrane region" description="Helical" evidence="5">
    <location>
        <begin position="461"/>
        <end position="484"/>
    </location>
</feature>
<keyword evidence="4 5" id="KW-0472">Membrane</keyword>
<reference evidence="7" key="2">
    <citation type="submission" date="2013-06" db="EMBL/GenBank/DDBJ databases">
        <title>Draft genome sequence of Clostridium hylemonae (DSM 15053).</title>
        <authorList>
            <person name="Sudarsanam P."/>
            <person name="Ley R."/>
            <person name="Guruge J."/>
            <person name="Turnbaugh P.J."/>
            <person name="Mahowald M."/>
            <person name="Liep D."/>
            <person name="Gordon J."/>
        </authorList>
    </citation>
    <scope>NUCLEOTIDE SEQUENCE</scope>
    <source>
        <strain evidence="7">DSM 15053</strain>
    </source>
</reference>
<keyword evidence="3 5" id="KW-1133">Transmembrane helix</keyword>